<feature type="non-terminal residue" evidence="2">
    <location>
        <position position="117"/>
    </location>
</feature>
<dbReference type="InterPro" id="IPR023213">
    <property type="entry name" value="CAT-like_dom_sf"/>
</dbReference>
<dbReference type="RefSeq" id="WP_285437377.1">
    <property type="nucleotide sequence ID" value="NZ_JASJUS010000187.1"/>
</dbReference>
<dbReference type="InterPro" id="IPR001242">
    <property type="entry name" value="Condensation_dom"/>
</dbReference>
<evidence type="ECO:0000313" key="2">
    <source>
        <dbReference type="EMBL" id="MDL2082328.1"/>
    </source>
</evidence>
<reference evidence="2 3" key="1">
    <citation type="submission" date="2023-05" db="EMBL/GenBank/DDBJ databases">
        <title>Streptomyces fuscus sp. nov., a brown-black pigment producing actinomyces isolated from dry sand of Sea duck farm.</title>
        <authorList>
            <person name="Xie J."/>
            <person name="Shen N."/>
        </authorList>
    </citation>
    <scope>NUCLEOTIDE SEQUENCE [LARGE SCALE GENOMIC DNA]</scope>
    <source>
        <strain evidence="2 3">GXMU-J15</strain>
    </source>
</reference>
<protein>
    <submittedName>
        <fullName evidence="2">Condensation domain-containing protein</fullName>
    </submittedName>
</protein>
<evidence type="ECO:0000313" key="3">
    <source>
        <dbReference type="Proteomes" id="UP001241926"/>
    </source>
</evidence>
<dbReference type="Gene3D" id="3.30.559.30">
    <property type="entry name" value="Nonribosomal peptide synthetase, condensation domain"/>
    <property type="match status" value="1"/>
</dbReference>
<dbReference type="Proteomes" id="UP001241926">
    <property type="component" value="Unassembled WGS sequence"/>
</dbReference>
<proteinExistence type="predicted"/>
<organism evidence="2 3">
    <name type="scientific">Streptomyces fuscus</name>
    <dbReference type="NCBI Taxonomy" id="3048495"/>
    <lineage>
        <taxon>Bacteria</taxon>
        <taxon>Bacillati</taxon>
        <taxon>Actinomycetota</taxon>
        <taxon>Actinomycetes</taxon>
        <taxon>Kitasatosporales</taxon>
        <taxon>Streptomycetaceae</taxon>
        <taxon>Streptomyces</taxon>
    </lineage>
</organism>
<dbReference type="Gene3D" id="3.30.559.10">
    <property type="entry name" value="Chloramphenicol acetyltransferase-like domain"/>
    <property type="match status" value="1"/>
</dbReference>
<dbReference type="Pfam" id="PF00668">
    <property type="entry name" value="Condensation"/>
    <property type="match status" value="1"/>
</dbReference>
<feature type="non-terminal residue" evidence="2">
    <location>
        <position position="1"/>
    </location>
</feature>
<keyword evidence="3" id="KW-1185">Reference proteome</keyword>
<comment type="caution">
    <text evidence="2">The sequence shown here is derived from an EMBL/GenBank/DDBJ whole genome shotgun (WGS) entry which is preliminary data.</text>
</comment>
<evidence type="ECO:0000259" key="1">
    <source>
        <dbReference type="Pfam" id="PF00668"/>
    </source>
</evidence>
<gene>
    <name evidence="2" type="ORF">QNN03_38620</name>
</gene>
<name>A0ABT7JBS0_9ACTN</name>
<dbReference type="SUPFAM" id="SSF52777">
    <property type="entry name" value="CoA-dependent acyltransferases"/>
    <property type="match status" value="1"/>
</dbReference>
<feature type="domain" description="Condensation" evidence="1">
    <location>
        <begin position="13"/>
        <end position="117"/>
    </location>
</feature>
<sequence>YAARLAGTAPDWQPLDIQYADYTLWQRQLVETKGPAQLAYWADALAGLPQELALPTDRPRPARASYRGGSVSVKLGVDDELRELAASRGVSVFMVVQAAVAALLTRLGAGTDIPLGT</sequence>
<accession>A0ABT7JBS0</accession>
<dbReference type="EMBL" id="JASJUS010000187">
    <property type="protein sequence ID" value="MDL2082328.1"/>
    <property type="molecule type" value="Genomic_DNA"/>
</dbReference>